<dbReference type="PATRIC" id="fig|217031.4.peg.5301"/>
<name>A0A0Q9Y3L9_9BACI</name>
<dbReference type="EMBL" id="LGPB01000113">
    <property type="protein sequence ID" value="KRG11762.1"/>
    <property type="molecule type" value="Genomic_DNA"/>
</dbReference>
<accession>A0A0Q9Y3L9</accession>
<protein>
    <submittedName>
        <fullName evidence="1">Uncharacterized protein</fullName>
    </submittedName>
</protein>
<evidence type="ECO:0000313" key="1">
    <source>
        <dbReference type="EMBL" id="KRG11762.1"/>
    </source>
</evidence>
<proteinExistence type="predicted"/>
<dbReference type="Proteomes" id="UP000053881">
    <property type="component" value="Unassembled WGS sequence"/>
</dbReference>
<reference evidence="1 2" key="1">
    <citation type="submission" date="2015-06" db="EMBL/GenBank/DDBJ databases">
        <title>Genome sequencing project of Bacillus galactosidilyticus PL133.</title>
        <authorList>
            <person name="Gaiero J."/>
            <person name="Nicol R."/>
            <person name="Habash M."/>
        </authorList>
    </citation>
    <scope>NUCLEOTIDE SEQUENCE [LARGE SCALE GENOMIC DNA]</scope>
    <source>
        <strain evidence="1 2">PL133</strain>
    </source>
</reference>
<organism evidence="1 2">
    <name type="scientific">Lederbergia galactosidilytica</name>
    <dbReference type="NCBI Taxonomy" id="217031"/>
    <lineage>
        <taxon>Bacteria</taxon>
        <taxon>Bacillati</taxon>
        <taxon>Bacillota</taxon>
        <taxon>Bacilli</taxon>
        <taxon>Bacillales</taxon>
        <taxon>Bacillaceae</taxon>
        <taxon>Lederbergia</taxon>
    </lineage>
</organism>
<sequence length="207" mass="23897">MHIQFQKQQILEAKTLFLDQEKQIIDQIGYLREEENRHFQAVAKLIEREAYELIPDYIKTNQLDASLSKIPIMSSLTSQLDELLHVFLTNKSKLGQFFGVSIKVSISGEGHQETSISLQQIVCISKLMDDCIFMLFQAPDVQEKTIYFHIDVTEESIEYTISSPFYIKEKVHENLKSYDALLHLKHLGASIQSDFQPIHLSIRSPIL</sequence>
<evidence type="ECO:0000313" key="2">
    <source>
        <dbReference type="Proteomes" id="UP000053881"/>
    </source>
</evidence>
<comment type="caution">
    <text evidence="1">The sequence shown here is derived from an EMBL/GenBank/DDBJ whole genome shotgun (WGS) entry which is preliminary data.</text>
</comment>
<gene>
    <name evidence="1" type="ORF">ACA29_15590</name>
</gene>
<dbReference type="AlphaFoldDB" id="A0A0Q9Y3L9"/>